<name>A0ABR5T9L3_9BURK</name>
<dbReference type="PROSITE" id="PS51257">
    <property type="entry name" value="PROKAR_LIPOPROTEIN"/>
    <property type="match status" value="1"/>
</dbReference>
<evidence type="ECO:0000256" key="1">
    <source>
        <dbReference type="SAM" id="SignalP"/>
    </source>
</evidence>
<evidence type="ECO:0000313" key="3">
    <source>
        <dbReference type="Proteomes" id="UP000070255"/>
    </source>
</evidence>
<comment type="caution">
    <text evidence="2">The sequence shown here is derived from an EMBL/GenBank/DDBJ whole genome shotgun (WGS) entry which is preliminary data.</text>
</comment>
<evidence type="ECO:0008006" key="4">
    <source>
        <dbReference type="Google" id="ProtNLM"/>
    </source>
</evidence>
<gene>
    <name evidence="2" type="ORF">WS72_28745</name>
</gene>
<evidence type="ECO:0000313" key="2">
    <source>
        <dbReference type="EMBL" id="KWZ38794.1"/>
    </source>
</evidence>
<dbReference type="EMBL" id="LNJQ01000004">
    <property type="protein sequence ID" value="KWZ38794.1"/>
    <property type="molecule type" value="Genomic_DNA"/>
</dbReference>
<feature type="signal peptide" evidence="1">
    <location>
        <begin position="1"/>
        <end position="18"/>
    </location>
</feature>
<proteinExistence type="predicted"/>
<dbReference type="Proteomes" id="UP000070255">
    <property type="component" value="Unassembled WGS sequence"/>
</dbReference>
<feature type="chain" id="PRO_5045202618" description="Beta-barrel assembly machine subunit BamE" evidence="1">
    <location>
        <begin position="19"/>
        <end position="145"/>
    </location>
</feature>
<dbReference type="RefSeq" id="WP_060823002.1">
    <property type="nucleotide sequence ID" value="NZ_LNJQ01000004.1"/>
</dbReference>
<protein>
    <recommendedName>
        <fullName evidence="4">Beta-barrel assembly machine subunit BamE</fullName>
    </recommendedName>
</protein>
<reference evidence="2 3" key="1">
    <citation type="submission" date="2015-11" db="EMBL/GenBank/DDBJ databases">
        <authorList>
            <person name="Sahl J."/>
            <person name="Wagner D."/>
            <person name="Keim P."/>
        </authorList>
    </citation>
    <scope>NUCLEOTIDE SEQUENCE [LARGE SCALE GENOMIC DNA]</scope>
    <source>
        <strain evidence="2 3">BDU18</strain>
    </source>
</reference>
<organism evidence="2 3">
    <name type="scientific">Burkholderia savannae</name>
    <dbReference type="NCBI Taxonomy" id="1637837"/>
    <lineage>
        <taxon>Bacteria</taxon>
        <taxon>Pseudomonadati</taxon>
        <taxon>Pseudomonadota</taxon>
        <taxon>Betaproteobacteria</taxon>
        <taxon>Burkholderiales</taxon>
        <taxon>Burkholderiaceae</taxon>
        <taxon>Burkholderia</taxon>
        <taxon>pseudomallei group</taxon>
    </lineage>
</organism>
<sequence length="145" mass="15724">MKMNIVTRTLAMSPLMLAAACSQMPFGGTDTAKYGTAYIKEHLVTGVTTQEQVRTLYGNPDRKMMYSDGGESWDYDFNPGDNQVSHAVGYLWGSIPKPGTSGVTGNAVGTANQGVFDKIYSRDARKSLSVTFKKGVVSNYYISGK</sequence>
<keyword evidence="1" id="KW-0732">Signal</keyword>
<keyword evidence="3" id="KW-1185">Reference proteome</keyword>
<accession>A0ABR5T9L3</accession>